<dbReference type="AlphaFoldDB" id="A0A814KZ91"/>
<feature type="compositionally biased region" description="Acidic residues" evidence="1">
    <location>
        <begin position="34"/>
        <end position="45"/>
    </location>
</feature>
<dbReference type="EMBL" id="CAJNOR010001016">
    <property type="protein sequence ID" value="CAF1057336.1"/>
    <property type="molecule type" value="Genomic_DNA"/>
</dbReference>
<feature type="region of interest" description="Disordered" evidence="1">
    <location>
        <begin position="1"/>
        <end position="53"/>
    </location>
</feature>
<keyword evidence="3" id="KW-1185">Reference proteome</keyword>
<protein>
    <submittedName>
        <fullName evidence="2">Uncharacterized protein</fullName>
    </submittedName>
</protein>
<accession>A0A814KZ91</accession>
<feature type="non-terminal residue" evidence="2">
    <location>
        <position position="1"/>
    </location>
</feature>
<sequence length="53" mass="6303">MERQDYEENYRDNDQALDDEDNHELSVTPVPEIINDEDNYDENIDPVDMSKSQ</sequence>
<proteinExistence type="predicted"/>
<reference evidence="2" key="1">
    <citation type="submission" date="2021-02" db="EMBL/GenBank/DDBJ databases">
        <authorList>
            <person name="Nowell W R."/>
        </authorList>
    </citation>
    <scope>NUCLEOTIDE SEQUENCE</scope>
</reference>
<feature type="compositionally biased region" description="Basic and acidic residues" evidence="1">
    <location>
        <begin position="1"/>
        <end position="14"/>
    </location>
</feature>
<comment type="caution">
    <text evidence="2">The sequence shown here is derived from an EMBL/GenBank/DDBJ whole genome shotgun (WGS) entry which is preliminary data.</text>
</comment>
<dbReference type="Proteomes" id="UP000663828">
    <property type="component" value="Unassembled WGS sequence"/>
</dbReference>
<organism evidence="2 3">
    <name type="scientific">Adineta ricciae</name>
    <name type="common">Rotifer</name>
    <dbReference type="NCBI Taxonomy" id="249248"/>
    <lineage>
        <taxon>Eukaryota</taxon>
        <taxon>Metazoa</taxon>
        <taxon>Spiralia</taxon>
        <taxon>Gnathifera</taxon>
        <taxon>Rotifera</taxon>
        <taxon>Eurotatoria</taxon>
        <taxon>Bdelloidea</taxon>
        <taxon>Adinetida</taxon>
        <taxon>Adinetidae</taxon>
        <taxon>Adineta</taxon>
    </lineage>
</organism>
<evidence type="ECO:0000256" key="1">
    <source>
        <dbReference type="SAM" id="MobiDB-lite"/>
    </source>
</evidence>
<name>A0A814KZ91_ADIRI</name>
<evidence type="ECO:0000313" key="2">
    <source>
        <dbReference type="EMBL" id="CAF1057336.1"/>
    </source>
</evidence>
<gene>
    <name evidence="2" type="ORF">XAT740_LOCUS16094</name>
</gene>
<evidence type="ECO:0000313" key="3">
    <source>
        <dbReference type="Proteomes" id="UP000663828"/>
    </source>
</evidence>